<evidence type="ECO:0000313" key="2">
    <source>
        <dbReference type="EMBL" id="CVK18469.1"/>
    </source>
</evidence>
<protein>
    <recommendedName>
        <fullName evidence="4">Caudovirus prohead protease</fullName>
    </recommendedName>
</protein>
<keyword evidence="3" id="KW-1185">Reference proteome</keyword>
<evidence type="ECO:0008006" key="4">
    <source>
        <dbReference type="Google" id="ProtNLM"/>
    </source>
</evidence>
<comment type="caution">
    <text evidence="2">The sequence shown here is derived from an EMBL/GenBank/DDBJ whole genome shotgun (WGS) entry which is preliminary data.</text>
</comment>
<sequence>MILPMKAEETKKRRQQEQGTKQYRYLELADMRAVDGEDGVYEFSFSSETPVPRWWGTEILGHDPGEPKLERLKTVGSFLFAHGRDPNHGLVPLGPIVDAWQDEQARTCRIKVRFDSDTKAQEIKGKVDSESLRGVSMGYVTNAYTVVEPGKVVRGFAGPCEIVIDWEPFEVSLEPTAADPNVGIGRSLEQEETDIAGIIADVLKNDESVRSLLKPEAVTVKFEPVLTQPQIQNNQEEQRSEQPMPETNTQSKTTNQTPEEIRAQETQRALEITELCRNFPQLELDTTEFIRSGVTVADVNKEIVQRLAKQRTPIETPAIEFGQEDVDKFRAAASDAMSFRAGLKVEKPAAGFESLRGMTMIDLAREIYQRTHGKAFRGYDRRELVRAVISTSDFPSVLANVANKSLMTAYQTAPTTYQRWTKRGNLNDYKPALRVQVSEAPLLRKVTKGNEYKYVAMSDTGEYIQLEKYGELFSLTREDIINDDLQALTDIPTKFGAAARLTINYSVYSILTGNPKMADGNALFSTPHANIEATVKAAPSKETFKAGFTAMAKQKGLQKKDAVPLNITPAFWIGPVALQFDAMQLVKSAVDVGANNAATNVFQNLLEVVADAQLDAVDPDAYYFATAPGFIDTIEVAFLNGEDTPYIETQPGFEVDGITYKVRSEFGVKALDFRGLYKNPGK</sequence>
<gene>
    <name evidence="2" type="ORF">SSPH_01107</name>
</gene>
<evidence type="ECO:0000313" key="3">
    <source>
        <dbReference type="Proteomes" id="UP000245702"/>
    </source>
</evidence>
<proteinExistence type="predicted"/>
<reference evidence="2 3" key="1">
    <citation type="submission" date="2016-01" db="EMBL/GenBank/DDBJ databases">
        <authorList>
            <person name="Brown R."/>
        </authorList>
    </citation>
    <scope>NUCLEOTIDE SEQUENCE [LARGE SCALE GENOMIC DNA]</scope>
    <source>
        <strain evidence="2">Sporomusa sphaeroides DSM 2875</strain>
    </source>
</reference>
<dbReference type="Pfam" id="PF25209">
    <property type="entry name" value="Phage_capsid_4"/>
    <property type="match status" value="1"/>
</dbReference>
<feature type="region of interest" description="Disordered" evidence="1">
    <location>
        <begin position="228"/>
        <end position="263"/>
    </location>
</feature>
<organism evidence="2 3">
    <name type="scientific">Sporomusa sphaeroides DSM 2875</name>
    <dbReference type="NCBI Taxonomy" id="1337886"/>
    <lineage>
        <taxon>Bacteria</taxon>
        <taxon>Bacillati</taxon>
        <taxon>Bacillota</taxon>
        <taxon>Negativicutes</taxon>
        <taxon>Selenomonadales</taxon>
        <taxon>Sporomusaceae</taxon>
        <taxon>Sporomusa</taxon>
    </lineage>
</organism>
<name>A0ABM9VZZ0_9FIRM</name>
<feature type="compositionally biased region" description="Polar residues" evidence="1">
    <location>
        <begin position="245"/>
        <end position="258"/>
    </location>
</feature>
<dbReference type="Proteomes" id="UP000245702">
    <property type="component" value="Unassembled WGS sequence"/>
</dbReference>
<evidence type="ECO:0000256" key="1">
    <source>
        <dbReference type="SAM" id="MobiDB-lite"/>
    </source>
</evidence>
<dbReference type="NCBIfam" id="NF045541">
    <property type="entry name" value="scaf_prot_MCP2"/>
    <property type="match status" value="1"/>
</dbReference>
<accession>A0ABM9VZZ0</accession>
<dbReference type="EMBL" id="FCOW01000004">
    <property type="protein sequence ID" value="CVK18469.1"/>
    <property type="molecule type" value="Genomic_DNA"/>
</dbReference>